<dbReference type="CDD" id="cd00081">
    <property type="entry name" value="Hint"/>
    <property type="match status" value="2"/>
</dbReference>
<dbReference type="InterPro" id="IPR036844">
    <property type="entry name" value="Hint_dom_sf"/>
</dbReference>
<evidence type="ECO:0000256" key="3">
    <source>
        <dbReference type="ARBA" id="ARBA00016090"/>
    </source>
</evidence>
<dbReference type="NCBIfam" id="TIGR01135">
    <property type="entry name" value="glmS"/>
    <property type="match status" value="1"/>
</dbReference>
<dbReference type="SUPFAM" id="SSF53697">
    <property type="entry name" value="SIS domain"/>
    <property type="match status" value="1"/>
</dbReference>
<dbReference type="AlphaFoldDB" id="A0A285N9W3"/>
<dbReference type="InterPro" id="IPR006142">
    <property type="entry name" value="INTEIN"/>
</dbReference>
<dbReference type="FunFam" id="3.40.50.10490:FF:000001">
    <property type="entry name" value="Glutamine--fructose-6-phosphate aminotransferase [isomerizing]"/>
    <property type="match status" value="1"/>
</dbReference>
<dbReference type="InterPro" id="IPR027434">
    <property type="entry name" value="Homing_endonucl"/>
</dbReference>
<evidence type="ECO:0000256" key="6">
    <source>
        <dbReference type="ARBA" id="ARBA00022737"/>
    </source>
</evidence>
<dbReference type="EMBL" id="OBEI01000002">
    <property type="protein sequence ID" value="SNZ06229.1"/>
    <property type="molecule type" value="Genomic_DNA"/>
</dbReference>
<feature type="domain" description="SIS" evidence="13">
    <location>
        <begin position="924"/>
        <end position="1065"/>
    </location>
</feature>
<dbReference type="Gene3D" id="3.60.20.10">
    <property type="entry name" value="Glutamine Phosphoribosylpyrophosphate, subunit 1, domain 1"/>
    <property type="match status" value="2"/>
</dbReference>
<dbReference type="InterPro" id="IPR030934">
    <property type="entry name" value="Intein_C"/>
</dbReference>
<dbReference type="SUPFAM" id="SSF56235">
    <property type="entry name" value="N-terminal nucleophile aminohydrolases (Ntn hydrolases)"/>
    <property type="match status" value="2"/>
</dbReference>
<dbReference type="GO" id="GO:0006487">
    <property type="term" value="P:protein N-linked glycosylation"/>
    <property type="evidence" value="ECO:0007669"/>
    <property type="project" value="TreeGrafter"/>
</dbReference>
<evidence type="ECO:0000259" key="11">
    <source>
        <dbReference type="PROSITE" id="PS50819"/>
    </source>
</evidence>
<comment type="subcellular location">
    <subcellularLocation>
        <location evidence="10">Cytoplasm</location>
    </subcellularLocation>
</comment>
<dbReference type="GO" id="GO:0046349">
    <property type="term" value="P:amino sugar biosynthetic process"/>
    <property type="evidence" value="ECO:0007669"/>
    <property type="project" value="UniProtKB-ARBA"/>
</dbReference>
<dbReference type="GO" id="GO:0004360">
    <property type="term" value="F:glutamine-fructose-6-phosphate transaminase (isomerizing) activity"/>
    <property type="evidence" value="ECO:0007669"/>
    <property type="project" value="UniProtKB-UniRule"/>
</dbReference>
<dbReference type="EC" id="2.6.1.16" evidence="2 10"/>
<dbReference type="SMART" id="SM00305">
    <property type="entry name" value="HintC"/>
    <property type="match status" value="1"/>
</dbReference>
<dbReference type="GO" id="GO:0005975">
    <property type="term" value="P:carbohydrate metabolic process"/>
    <property type="evidence" value="ECO:0007669"/>
    <property type="project" value="UniProtKB-UniRule"/>
</dbReference>
<dbReference type="FunFam" id="3.40.50.10490:FF:000002">
    <property type="entry name" value="Glutamine--fructose-6-phosphate aminotransferase [isomerizing]"/>
    <property type="match status" value="1"/>
</dbReference>
<dbReference type="Proteomes" id="UP000219036">
    <property type="component" value="Unassembled WGS sequence"/>
</dbReference>
<dbReference type="NCBIfam" id="NF001484">
    <property type="entry name" value="PRK00331.1"/>
    <property type="match status" value="1"/>
</dbReference>
<evidence type="ECO:0000256" key="8">
    <source>
        <dbReference type="ARBA" id="ARBA00022962"/>
    </source>
</evidence>
<keyword evidence="5 10" id="KW-0808">Transferase</keyword>
<evidence type="ECO:0000256" key="5">
    <source>
        <dbReference type="ARBA" id="ARBA00022679"/>
    </source>
</evidence>
<dbReference type="GO" id="GO:0097367">
    <property type="term" value="F:carbohydrate derivative binding"/>
    <property type="evidence" value="ECO:0007669"/>
    <property type="project" value="InterPro"/>
</dbReference>
<dbReference type="Pfam" id="PF14890">
    <property type="entry name" value="Intein_splicing"/>
    <property type="match status" value="1"/>
</dbReference>
<dbReference type="GO" id="GO:0016539">
    <property type="term" value="P:intein-mediated protein splicing"/>
    <property type="evidence" value="ECO:0007669"/>
    <property type="project" value="InterPro"/>
</dbReference>
<name>A0A285N9W3_9AQUI</name>
<dbReference type="InterPro" id="IPR017932">
    <property type="entry name" value="GATase_2_dom"/>
</dbReference>
<dbReference type="InterPro" id="IPR047084">
    <property type="entry name" value="GFAT_N"/>
</dbReference>
<dbReference type="CDD" id="cd05008">
    <property type="entry name" value="SIS_GlmS_GlmD_1"/>
    <property type="match status" value="1"/>
</dbReference>
<reference evidence="15" key="1">
    <citation type="submission" date="2017-09" db="EMBL/GenBank/DDBJ databases">
        <authorList>
            <person name="Varghese N."/>
            <person name="Submissions S."/>
        </authorList>
    </citation>
    <scope>NUCLEOTIDE SEQUENCE [LARGE SCALE GENOMIC DNA]</scope>
    <source>
        <strain evidence="15">DSM 15103</strain>
    </source>
</reference>
<dbReference type="SUPFAM" id="SSF51294">
    <property type="entry name" value="Hedgehog/intein (Hint) domain"/>
    <property type="match status" value="1"/>
</dbReference>
<evidence type="ECO:0000256" key="7">
    <source>
        <dbReference type="ARBA" id="ARBA00022813"/>
    </source>
</evidence>
<keyword evidence="10" id="KW-0963">Cytoplasm</keyword>
<feature type="domain" description="Glutamine amidotransferase type-2" evidence="12">
    <location>
        <begin position="2"/>
        <end position="691"/>
    </location>
</feature>
<gene>
    <name evidence="10" type="primary">glmS</name>
    <name evidence="14" type="ORF">SAMN06265182_0607</name>
</gene>
<accession>A0A285N9W3</accession>
<dbReference type="GO" id="GO:0006002">
    <property type="term" value="P:fructose 6-phosphate metabolic process"/>
    <property type="evidence" value="ECO:0007669"/>
    <property type="project" value="TreeGrafter"/>
</dbReference>
<dbReference type="OrthoDB" id="106547at2"/>
<dbReference type="PRINTS" id="PR00379">
    <property type="entry name" value="INTEIN"/>
</dbReference>
<dbReference type="CDD" id="cd00714">
    <property type="entry name" value="GFAT"/>
    <property type="match status" value="1"/>
</dbReference>
<dbReference type="GO" id="GO:0004519">
    <property type="term" value="F:endonuclease activity"/>
    <property type="evidence" value="ECO:0007669"/>
    <property type="project" value="InterPro"/>
</dbReference>
<dbReference type="Gene3D" id="3.40.50.10490">
    <property type="entry name" value="Glucose-6-phosphate isomerase like protein, domain 1"/>
    <property type="match status" value="2"/>
</dbReference>
<evidence type="ECO:0000313" key="15">
    <source>
        <dbReference type="Proteomes" id="UP000219036"/>
    </source>
</evidence>
<comment type="subunit">
    <text evidence="10">Homodimer.</text>
</comment>
<keyword evidence="6" id="KW-0677">Repeat</keyword>
<dbReference type="PROSITE" id="PS51278">
    <property type="entry name" value="GATASE_TYPE_2"/>
    <property type="match status" value="1"/>
</dbReference>
<evidence type="ECO:0000256" key="4">
    <source>
        <dbReference type="ARBA" id="ARBA00022576"/>
    </source>
</evidence>
<evidence type="ECO:0000256" key="1">
    <source>
        <dbReference type="ARBA" id="ARBA00001031"/>
    </source>
</evidence>
<dbReference type="InterPro" id="IPR035490">
    <property type="entry name" value="GlmS/FrlB_SIS"/>
</dbReference>
<feature type="initiator methionine" description="Removed" evidence="10">
    <location>
        <position position="1"/>
    </location>
</feature>
<dbReference type="InterPro" id="IPR006141">
    <property type="entry name" value="Intein_N"/>
</dbReference>
<keyword evidence="15" id="KW-1185">Reference proteome</keyword>
<dbReference type="InterPro" id="IPR035466">
    <property type="entry name" value="GlmS/AgaS_SIS"/>
</dbReference>
<dbReference type="InterPro" id="IPR004042">
    <property type="entry name" value="Intein_endonuc_central"/>
</dbReference>
<dbReference type="Pfam" id="PF13537">
    <property type="entry name" value="GATase_7"/>
    <property type="match status" value="1"/>
</dbReference>
<keyword evidence="4 10" id="KW-0032">Aminotransferase</keyword>
<comment type="function">
    <text evidence="10">Catalyzes the first step in hexosamine metabolism, converting fructose-6P into glucosamine-6P using glutamine as a nitrogen source.</text>
</comment>
<keyword evidence="9" id="KW-0651">Protein splicing</keyword>
<dbReference type="InterPro" id="IPR029055">
    <property type="entry name" value="Ntn_hydrolases_N"/>
</dbReference>
<dbReference type="Gene3D" id="3.10.28.10">
    <property type="entry name" value="Homing endonucleases"/>
    <property type="match status" value="1"/>
</dbReference>
<feature type="domain" description="SIS" evidence="13">
    <location>
        <begin position="752"/>
        <end position="891"/>
    </location>
</feature>
<feature type="active site" description="Nucleophile; for GATase activity" evidence="10">
    <location>
        <position position="2"/>
    </location>
</feature>
<dbReference type="PROSITE" id="PS50817">
    <property type="entry name" value="INTEIN_N_TER"/>
    <property type="match status" value="1"/>
</dbReference>
<dbReference type="Pfam" id="PF01380">
    <property type="entry name" value="SIS"/>
    <property type="match status" value="2"/>
</dbReference>
<dbReference type="NCBIfam" id="TIGR01443">
    <property type="entry name" value="intein_Cterm"/>
    <property type="match status" value="1"/>
</dbReference>
<comment type="catalytic activity">
    <reaction evidence="1 10">
        <text>D-fructose 6-phosphate + L-glutamine = D-glucosamine 6-phosphate + L-glutamate</text>
        <dbReference type="Rhea" id="RHEA:13237"/>
        <dbReference type="ChEBI" id="CHEBI:29985"/>
        <dbReference type="ChEBI" id="CHEBI:58359"/>
        <dbReference type="ChEBI" id="CHEBI:58725"/>
        <dbReference type="ChEBI" id="CHEBI:61527"/>
        <dbReference type="EC" id="2.6.1.16"/>
    </reaction>
</comment>
<dbReference type="PROSITE" id="PS50819">
    <property type="entry name" value="INTEIN_ENDONUCLEASE"/>
    <property type="match status" value="1"/>
</dbReference>
<dbReference type="GO" id="GO:0005829">
    <property type="term" value="C:cytosol"/>
    <property type="evidence" value="ECO:0007669"/>
    <property type="project" value="TreeGrafter"/>
</dbReference>
<sequence length="1075" mass="122592">MCGIIGYIGKRNAVPVLLYGLQRLEYRGYDSAGIAVIEKSGNKIIVEKQVGKIKDLQEHLWNKDIKGHIGLGHCYHPDTFVQLADGSVKKVKDLPPEVEVLAYDTKDNKFVPSKAKVFKHKASKLLHIKTSSTDLKITPYHKVLVFDPETGKIEDKVAAALKKGDILILAEKISINGKSKKLKKVYSKVYYTPDEKGWELIEEKLLENGHRLTKSVRGHLSKKDRNPSNETLQLLGIEPDEHFSPSRSYRNFVTFPEKTSTELMRFLGYFLGDGSVDKKGIKFKDLRKEILEEYAELSEKLFSIKPKILPENNHYVMRINSVYLLNWFKENFPEMVFDKKIPDWFGTLPDEEIFAFIGGLYDAEGFVGKKSKNLAISISDEHILRNIQFFLIRAGIVSSISFPKKDHTHKKDRVNLQITYKVFVKRWLENISPFISEYKNKAIKWLLKEKKGDSSTNIKIPLTKEKLKEFTDEFKNTTSNSIPYLNRLLKTKNKKLKKIVEKFLLMPVEFQRVRDVKEIQHEGYVYDLEVEKYHNFIANCLISSNSRWATHGSPTIENAHPHTSQKGTISIVHNGIIENYLELKEDLIKKGYKFRSETDTEVIAHLFEDLYTGNLLETAFKVAKKIEGAYAIGVISTYEPDRIVAIKKGSPLIIGIGKDENFIASDIPAVLEYTKDFITLDDGEIALITKKKVEIYNNDGEKINKKPFHVNWDVSVAEKAGYKHFMQKEIHEQPRTISDTITGFSSSKNKELYNLLKKTERLYIIACGTSYHAGLVGKFWIEKYARIPVEVDYASEYRYRDRIINDRTVVLGISQSGETADTRFALLDAKKEGAKTVSLVNVVGSSLSRETDFVLYTYCGPEIGVAATKTFTAQLVSLLLFALEIGLEKGTLNFTDYDFIHHQLLHIPSRVEKILEKDGEIKELAHKYMNATDFLFLGRNINYPIALEGALKLKEISYIHAEGYPAGEMKHGPIALIDEKMPVVCVSPKDRFYEKIFSNIQEVKARKGQVISVATEGDERIKQVSDEVIYIPKTIDTLYPILTVIPLQMLSYHIATLLGKDVDQPRNLAKTVTVE</sequence>
<evidence type="ECO:0000259" key="12">
    <source>
        <dbReference type="PROSITE" id="PS51278"/>
    </source>
</evidence>
<evidence type="ECO:0000256" key="10">
    <source>
        <dbReference type="HAMAP-Rule" id="MF_00164"/>
    </source>
</evidence>
<dbReference type="SUPFAM" id="SSF55608">
    <property type="entry name" value="Homing endonucleases"/>
    <property type="match status" value="1"/>
</dbReference>
<dbReference type="GO" id="GO:0006047">
    <property type="term" value="P:UDP-N-acetylglucosamine metabolic process"/>
    <property type="evidence" value="ECO:0007669"/>
    <property type="project" value="TreeGrafter"/>
</dbReference>
<dbReference type="PROSITE" id="PS51464">
    <property type="entry name" value="SIS"/>
    <property type="match status" value="2"/>
</dbReference>
<dbReference type="PROSITE" id="PS50818">
    <property type="entry name" value="INTEIN_C_TER"/>
    <property type="match status" value="1"/>
</dbReference>
<dbReference type="PANTHER" id="PTHR10937:SF0">
    <property type="entry name" value="GLUTAMINE--FRUCTOSE-6-PHOSPHATE TRANSAMINASE (ISOMERIZING)"/>
    <property type="match status" value="1"/>
</dbReference>
<dbReference type="HAMAP" id="MF_00164">
    <property type="entry name" value="GlmS"/>
    <property type="match status" value="1"/>
</dbReference>
<evidence type="ECO:0000313" key="14">
    <source>
        <dbReference type="EMBL" id="SNZ06229.1"/>
    </source>
</evidence>
<organism evidence="14 15">
    <name type="scientific">Persephonella hydrogeniphila</name>
    <dbReference type="NCBI Taxonomy" id="198703"/>
    <lineage>
        <taxon>Bacteria</taxon>
        <taxon>Pseudomonadati</taxon>
        <taxon>Aquificota</taxon>
        <taxon>Aquificia</taxon>
        <taxon>Aquificales</taxon>
        <taxon>Hydrogenothermaceae</taxon>
        <taxon>Persephonella</taxon>
    </lineage>
</organism>
<feature type="domain" description="DOD-type homing endonuclease" evidence="11">
    <location>
        <begin position="266"/>
        <end position="396"/>
    </location>
</feature>
<dbReference type="SMART" id="SM00306">
    <property type="entry name" value="HintN"/>
    <property type="match status" value="1"/>
</dbReference>
<dbReference type="Gene3D" id="2.170.16.10">
    <property type="entry name" value="Hedgehog/Intein (Hint) domain"/>
    <property type="match status" value="1"/>
</dbReference>
<dbReference type="InterPro" id="IPR001347">
    <property type="entry name" value="SIS_dom"/>
</dbReference>
<feature type="active site" description="For Fru-6P isomerization activity" evidence="10">
    <location>
        <position position="1070"/>
    </location>
</feature>
<protein>
    <recommendedName>
        <fullName evidence="3 10">Glutamine--fructose-6-phosphate aminotransferase [isomerizing]</fullName>
        <ecNumber evidence="2 10">2.6.1.16</ecNumber>
    </recommendedName>
    <alternativeName>
        <fullName evidence="10">D-fructose-6-phosphate amidotransferase</fullName>
    </alternativeName>
    <alternativeName>
        <fullName evidence="10">GFAT</fullName>
    </alternativeName>
    <alternativeName>
        <fullName evidence="10">Glucosamine-6-phosphate synthase</fullName>
    </alternativeName>
    <alternativeName>
        <fullName evidence="10">Hexosephosphate aminotransferase</fullName>
    </alternativeName>
    <alternativeName>
        <fullName evidence="10">L-glutamine--D-fructose-6-phosphate amidotransferase</fullName>
    </alternativeName>
</protein>
<keyword evidence="8" id="KW-0315">Glutamine amidotransferase</keyword>
<dbReference type="PANTHER" id="PTHR10937">
    <property type="entry name" value="GLUCOSAMINE--FRUCTOSE-6-PHOSPHATE AMINOTRANSFERASE, ISOMERIZING"/>
    <property type="match status" value="1"/>
</dbReference>
<dbReference type="InterPro" id="IPR003587">
    <property type="entry name" value="Hint_dom_N"/>
</dbReference>
<dbReference type="InterPro" id="IPR003586">
    <property type="entry name" value="Hint_dom_C"/>
</dbReference>
<dbReference type="NCBIfam" id="TIGR01445">
    <property type="entry name" value="intein_Nterm"/>
    <property type="match status" value="1"/>
</dbReference>
<evidence type="ECO:0000259" key="13">
    <source>
        <dbReference type="PROSITE" id="PS51464"/>
    </source>
</evidence>
<proteinExistence type="inferred from homology"/>
<dbReference type="CDD" id="cd05009">
    <property type="entry name" value="SIS_GlmS_GlmD_2"/>
    <property type="match status" value="1"/>
</dbReference>
<dbReference type="InterPro" id="IPR046348">
    <property type="entry name" value="SIS_dom_sf"/>
</dbReference>
<evidence type="ECO:0000256" key="9">
    <source>
        <dbReference type="ARBA" id="ARBA00023000"/>
    </source>
</evidence>
<evidence type="ECO:0000256" key="2">
    <source>
        <dbReference type="ARBA" id="ARBA00012916"/>
    </source>
</evidence>
<dbReference type="InterPro" id="IPR005855">
    <property type="entry name" value="GFAT"/>
</dbReference>
<keyword evidence="7" id="KW-0068">Autocatalytic cleavage</keyword>
<dbReference type="InterPro" id="IPR004860">
    <property type="entry name" value="LAGLIDADG_dom"/>
</dbReference>
<dbReference type="Pfam" id="PF14528">
    <property type="entry name" value="LAGLIDADG_3"/>
    <property type="match status" value="2"/>
</dbReference>